<name>A0A1G2SMF1_9BACT</name>
<dbReference type="Proteomes" id="UP000178168">
    <property type="component" value="Unassembled WGS sequence"/>
</dbReference>
<dbReference type="EMBL" id="MHUZ01000005">
    <property type="protein sequence ID" value="OHA86273.1"/>
    <property type="molecule type" value="Genomic_DNA"/>
</dbReference>
<gene>
    <name evidence="1" type="ORF">A2591_01780</name>
</gene>
<organism evidence="1 2">
    <name type="scientific">Candidatus Yonathbacteria bacterium RIFOXYD1_FULL_52_36</name>
    <dbReference type="NCBI Taxonomy" id="1802730"/>
    <lineage>
        <taxon>Bacteria</taxon>
        <taxon>Candidatus Yonathiibacteriota</taxon>
    </lineage>
</organism>
<dbReference type="AlphaFoldDB" id="A0A1G2SMF1"/>
<reference evidence="1 2" key="1">
    <citation type="journal article" date="2016" name="Nat. Commun.">
        <title>Thousands of microbial genomes shed light on interconnected biogeochemical processes in an aquifer system.</title>
        <authorList>
            <person name="Anantharaman K."/>
            <person name="Brown C.T."/>
            <person name="Hug L.A."/>
            <person name="Sharon I."/>
            <person name="Castelle C.J."/>
            <person name="Probst A.J."/>
            <person name="Thomas B.C."/>
            <person name="Singh A."/>
            <person name="Wilkins M.J."/>
            <person name="Karaoz U."/>
            <person name="Brodie E.L."/>
            <person name="Williams K.H."/>
            <person name="Hubbard S.S."/>
            <person name="Banfield J.F."/>
        </authorList>
    </citation>
    <scope>NUCLEOTIDE SEQUENCE [LARGE SCALE GENOMIC DNA]</scope>
</reference>
<evidence type="ECO:0000313" key="1">
    <source>
        <dbReference type="EMBL" id="OHA86273.1"/>
    </source>
</evidence>
<evidence type="ECO:0000313" key="2">
    <source>
        <dbReference type="Proteomes" id="UP000178168"/>
    </source>
</evidence>
<accession>A0A1G2SMF1</accession>
<proteinExistence type="predicted"/>
<comment type="caution">
    <text evidence="1">The sequence shown here is derived from an EMBL/GenBank/DDBJ whole genome shotgun (WGS) entry which is preliminary data.</text>
</comment>
<protein>
    <submittedName>
        <fullName evidence="1">Uncharacterized protein</fullName>
    </submittedName>
</protein>
<sequence>MKKRRYEDLSPSERRIQDNPKFGVALARYLIDVGQIPDPKMSDKDLEKEFKAVIDERDK</sequence>